<dbReference type="EMBL" id="CAJVQC010136917">
    <property type="protein sequence ID" value="CAG8843101.1"/>
    <property type="molecule type" value="Genomic_DNA"/>
</dbReference>
<feature type="non-terminal residue" evidence="1">
    <location>
        <position position="80"/>
    </location>
</feature>
<reference evidence="1" key="1">
    <citation type="submission" date="2021-06" db="EMBL/GenBank/DDBJ databases">
        <authorList>
            <person name="Kallberg Y."/>
            <person name="Tangrot J."/>
            <person name="Rosling A."/>
        </authorList>
    </citation>
    <scope>NUCLEOTIDE SEQUENCE</scope>
    <source>
        <strain evidence="1">MA461A</strain>
    </source>
</reference>
<organism evidence="1 2">
    <name type="scientific">Racocetra persica</name>
    <dbReference type="NCBI Taxonomy" id="160502"/>
    <lineage>
        <taxon>Eukaryota</taxon>
        <taxon>Fungi</taxon>
        <taxon>Fungi incertae sedis</taxon>
        <taxon>Mucoromycota</taxon>
        <taxon>Glomeromycotina</taxon>
        <taxon>Glomeromycetes</taxon>
        <taxon>Diversisporales</taxon>
        <taxon>Gigasporaceae</taxon>
        <taxon>Racocetra</taxon>
    </lineage>
</organism>
<name>A0ACA9SME4_9GLOM</name>
<evidence type="ECO:0000313" key="1">
    <source>
        <dbReference type="EMBL" id="CAG8843101.1"/>
    </source>
</evidence>
<comment type="caution">
    <text evidence="1">The sequence shown here is derived from an EMBL/GenBank/DDBJ whole genome shotgun (WGS) entry which is preliminary data.</text>
</comment>
<feature type="non-terminal residue" evidence="1">
    <location>
        <position position="1"/>
    </location>
</feature>
<evidence type="ECO:0000313" key="2">
    <source>
        <dbReference type="Proteomes" id="UP000789920"/>
    </source>
</evidence>
<proteinExistence type="predicted"/>
<keyword evidence="2" id="KW-1185">Reference proteome</keyword>
<protein>
    <submittedName>
        <fullName evidence="1">6158_t:CDS:1</fullName>
    </submittedName>
</protein>
<dbReference type="Proteomes" id="UP000789920">
    <property type="component" value="Unassembled WGS sequence"/>
</dbReference>
<accession>A0ACA9SME4</accession>
<sequence length="80" mass="9304">LSIRDLCETIVERLKINYGDPLLSDINIPSNEWIRLQFCPTNATTMWAAYYTNDKYKVLIGEDVAVFTGIRNRHSIVRQE</sequence>
<gene>
    <name evidence="1" type="ORF">RPERSI_LOCUS32609</name>
</gene>